<dbReference type="eggNOG" id="COG1203">
    <property type="taxonomic scope" value="Bacteria"/>
</dbReference>
<proteinExistence type="inferred from homology"/>
<evidence type="ECO:0000256" key="3">
    <source>
        <dbReference type="ARBA" id="ARBA00022722"/>
    </source>
</evidence>
<dbReference type="PROSITE" id="PS51643">
    <property type="entry name" value="HD_CAS3"/>
    <property type="match status" value="1"/>
</dbReference>
<dbReference type="STRING" id="765911.Thivi_1079"/>
<dbReference type="CDD" id="cd09641">
    <property type="entry name" value="Cas3''_I"/>
    <property type="match status" value="1"/>
</dbReference>
<name>I3Y7Z2_THIV6</name>
<dbReference type="NCBIfam" id="TIGR01587">
    <property type="entry name" value="cas3_core"/>
    <property type="match status" value="1"/>
</dbReference>
<dbReference type="GO" id="GO:0003723">
    <property type="term" value="F:RNA binding"/>
    <property type="evidence" value="ECO:0007669"/>
    <property type="project" value="TreeGrafter"/>
</dbReference>
<dbReference type="PROSITE" id="PS51192">
    <property type="entry name" value="HELICASE_ATP_BIND_1"/>
    <property type="match status" value="1"/>
</dbReference>
<comment type="similarity">
    <text evidence="2">In the central section; belongs to the CRISPR-associated helicase Cas3 family.</text>
</comment>
<evidence type="ECO:0000256" key="8">
    <source>
        <dbReference type="ARBA" id="ARBA00022840"/>
    </source>
</evidence>
<dbReference type="GO" id="GO:0051607">
    <property type="term" value="P:defense response to virus"/>
    <property type="evidence" value="ECO:0007669"/>
    <property type="project" value="UniProtKB-KW"/>
</dbReference>
<dbReference type="KEGG" id="tvi:Thivi_1079"/>
<evidence type="ECO:0000313" key="13">
    <source>
        <dbReference type="Proteomes" id="UP000006062"/>
    </source>
</evidence>
<dbReference type="Pfam" id="PF22590">
    <property type="entry name" value="Cas3-like_C_2"/>
    <property type="match status" value="1"/>
</dbReference>
<organism evidence="12 13">
    <name type="scientific">Thiocystis violascens (strain ATCC 17096 / DSM 198 / 6111)</name>
    <name type="common">Chromatium violascens</name>
    <dbReference type="NCBI Taxonomy" id="765911"/>
    <lineage>
        <taxon>Bacteria</taxon>
        <taxon>Pseudomonadati</taxon>
        <taxon>Pseudomonadota</taxon>
        <taxon>Gammaproteobacteria</taxon>
        <taxon>Chromatiales</taxon>
        <taxon>Chromatiaceae</taxon>
        <taxon>Thiocystis</taxon>
    </lineage>
</organism>
<evidence type="ECO:0000259" key="11">
    <source>
        <dbReference type="PROSITE" id="PS51643"/>
    </source>
</evidence>
<keyword evidence="13" id="KW-1185">Reference proteome</keyword>
<evidence type="ECO:0000259" key="10">
    <source>
        <dbReference type="PROSITE" id="PS51192"/>
    </source>
</evidence>
<dbReference type="GO" id="GO:0005524">
    <property type="term" value="F:ATP binding"/>
    <property type="evidence" value="ECO:0007669"/>
    <property type="project" value="UniProtKB-KW"/>
</dbReference>
<comment type="similarity">
    <text evidence="1">In the N-terminal section; belongs to the CRISPR-associated nuclease Cas3-HD family.</text>
</comment>
<keyword evidence="6" id="KW-0378">Hydrolase</keyword>
<keyword evidence="8" id="KW-0067">ATP-binding</keyword>
<evidence type="ECO:0000256" key="9">
    <source>
        <dbReference type="ARBA" id="ARBA00023118"/>
    </source>
</evidence>
<dbReference type="Gene3D" id="3.40.50.300">
    <property type="entry name" value="P-loop containing nucleotide triphosphate hydrolases"/>
    <property type="match status" value="1"/>
</dbReference>
<keyword evidence="4" id="KW-0479">Metal-binding</keyword>
<dbReference type="EMBL" id="CP003154">
    <property type="protein sequence ID" value="AFL73110.1"/>
    <property type="molecule type" value="Genomic_DNA"/>
</dbReference>
<dbReference type="Proteomes" id="UP000006062">
    <property type="component" value="Chromosome"/>
</dbReference>
<reference evidence="12 13" key="1">
    <citation type="submission" date="2012-06" db="EMBL/GenBank/DDBJ databases">
        <title>Complete sequence of Thiocystis violascens DSM 198.</title>
        <authorList>
            <consortium name="US DOE Joint Genome Institute"/>
            <person name="Lucas S."/>
            <person name="Han J."/>
            <person name="Lapidus A."/>
            <person name="Cheng J.-F."/>
            <person name="Goodwin L."/>
            <person name="Pitluck S."/>
            <person name="Peters L."/>
            <person name="Ovchinnikova G."/>
            <person name="Teshima H."/>
            <person name="Detter J.C."/>
            <person name="Han C."/>
            <person name="Tapia R."/>
            <person name="Land M."/>
            <person name="Hauser L."/>
            <person name="Kyrpides N."/>
            <person name="Ivanova N."/>
            <person name="Pagani I."/>
            <person name="Vogl K."/>
            <person name="Liu Z."/>
            <person name="Frigaard N.-U."/>
            <person name="Bryant D."/>
            <person name="Woyke T."/>
        </authorList>
    </citation>
    <scope>NUCLEOTIDE SEQUENCE [LARGE SCALE GENOMIC DNA]</scope>
    <source>
        <strain evidence="13">ATCC 17096 / DSM 198 / 6111</strain>
    </source>
</reference>
<protein>
    <submittedName>
        <fullName evidence="12">CRISPR-associated helicase, Cas3 family</fullName>
    </submittedName>
</protein>
<dbReference type="InterPro" id="IPR011545">
    <property type="entry name" value="DEAD/DEAH_box_helicase_dom"/>
</dbReference>
<dbReference type="GO" id="GO:0003724">
    <property type="term" value="F:RNA helicase activity"/>
    <property type="evidence" value="ECO:0007669"/>
    <property type="project" value="TreeGrafter"/>
</dbReference>
<dbReference type="GO" id="GO:0004518">
    <property type="term" value="F:nuclease activity"/>
    <property type="evidence" value="ECO:0007669"/>
    <property type="project" value="UniProtKB-KW"/>
</dbReference>
<keyword evidence="7" id="KW-0347">Helicase</keyword>
<dbReference type="InterPro" id="IPR006474">
    <property type="entry name" value="Helicase_Cas3_CRISPR-ass_core"/>
</dbReference>
<keyword evidence="9" id="KW-0051">Antiviral defense</keyword>
<dbReference type="RefSeq" id="WP_014777595.1">
    <property type="nucleotide sequence ID" value="NC_018012.1"/>
</dbReference>
<evidence type="ECO:0000256" key="5">
    <source>
        <dbReference type="ARBA" id="ARBA00022741"/>
    </source>
</evidence>
<dbReference type="GO" id="GO:0046872">
    <property type="term" value="F:metal ion binding"/>
    <property type="evidence" value="ECO:0007669"/>
    <property type="project" value="UniProtKB-KW"/>
</dbReference>
<evidence type="ECO:0000256" key="6">
    <source>
        <dbReference type="ARBA" id="ARBA00022801"/>
    </source>
</evidence>
<evidence type="ECO:0000256" key="4">
    <source>
        <dbReference type="ARBA" id="ARBA00022723"/>
    </source>
</evidence>
<dbReference type="GO" id="GO:0016787">
    <property type="term" value="F:hydrolase activity"/>
    <property type="evidence" value="ECO:0007669"/>
    <property type="project" value="UniProtKB-KW"/>
</dbReference>
<dbReference type="HOGENOM" id="CLU_013924_2_0_6"/>
<dbReference type="InterPro" id="IPR006483">
    <property type="entry name" value="CRISPR-assoc_Cas3_HD"/>
</dbReference>
<keyword evidence="3" id="KW-0540">Nuclease</keyword>
<dbReference type="InterPro" id="IPR054712">
    <property type="entry name" value="Cas3-like_dom"/>
</dbReference>
<dbReference type="PANTHER" id="PTHR47963">
    <property type="entry name" value="DEAD-BOX ATP-DEPENDENT RNA HELICASE 47, MITOCHONDRIAL"/>
    <property type="match status" value="1"/>
</dbReference>
<dbReference type="InterPro" id="IPR050547">
    <property type="entry name" value="DEAD_box_RNA_helicases"/>
</dbReference>
<dbReference type="Pfam" id="PF00270">
    <property type="entry name" value="DEAD"/>
    <property type="match status" value="1"/>
</dbReference>
<dbReference type="PANTHER" id="PTHR47963:SF9">
    <property type="entry name" value="CRISPR-ASSOCIATED ENDONUCLEASE_HELICASE CAS3"/>
    <property type="match status" value="1"/>
</dbReference>
<dbReference type="SMART" id="SM00487">
    <property type="entry name" value="DEXDc"/>
    <property type="match status" value="1"/>
</dbReference>
<keyword evidence="5" id="KW-0547">Nucleotide-binding</keyword>
<dbReference type="Pfam" id="PF18019">
    <property type="entry name" value="Cas3_HD"/>
    <property type="match status" value="1"/>
</dbReference>
<dbReference type="SUPFAM" id="SSF52540">
    <property type="entry name" value="P-loop containing nucleoside triphosphate hydrolases"/>
    <property type="match status" value="1"/>
</dbReference>
<accession>I3Y7Z2</accession>
<gene>
    <name evidence="12" type="ordered locus">Thivi_1079</name>
</gene>
<dbReference type="InterPro" id="IPR014001">
    <property type="entry name" value="Helicase_ATP-bd"/>
</dbReference>
<evidence type="ECO:0000256" key="7">
    <source>
        <dbReference type="ARBA" id="ARBA00022806"/>
    </source>
</evidence>
<feature type="domain" description="Helicase ATP-binding" evidence="10">
    <location>
        <begin position="293"/>
        <end position="487"/>
    </location>
</feature>
<evidence type="ECO:0000256" key="1">
    <source>
        <dbReference type="ARBA" id="ARBA00006847"/>
    </source>
</evidence>
<dbReference type="AlphaFoldDB" id="I3Y7Z2"/>
<evidence type="ECO:0000256" key="2">
    <source>
        <dbReference type="ARBA" id="ARBA00009046"/>
    </source>
</evidence>
<dbReference type="NCBIfam" id="TIGR01596">
    <property type="entry name" value="cas3_HD"/>
    <property type="match status" value="1"/>
</dbReference>
<evidence type="ECO:0000313" key="12">
    <source>
        <dbReference type="EMBL" id="AFL73110.1"/>
    </source>
</evidence>
<feature type="domain" description="HD Cas3-type" evidence="11">
    <location>
        <begin position="20"/>
        <end position="228"/>
    </location>
</feature>
<sequence length="877" mass="96244">MKAFNQCDAFGKLERDQSETVIAWHSLIDHLIDVAACFVRLCRCRSIRRAMEQSAGRALTANDIARLAVLVFLHDLGKANSGFQAKRWPGGQAPTGWPDCAGHRHGHSVEALDLLRDEAFLEPLIDCLPVAEIDTWGEAVFPLFRASISHHGRPVSERPPGDWPRSIWKPVIDAHGNVVYDPASVLVEIGRQARALYPEAFTPGGISLPEASALDHLFAGLVQLADWLGSDTEFFPFSAVGEDRAWTSVDYADRAVMSLGLDAADSRRVLEALSPSFAQVFDDNSPYPIQTAMDAVDLGPLMVLESETGSGKTEAALWRFVHLFERGEVDSLYFALPTRVSASQVYERICKAVNNLWSTNRPIVVRALPGYAAADGHEPKALPDFKVQWPDDPADEEAHRRWAAESPKRFLAAPIAVGTIDQALLGALRVRHAHLRHALLARSLLVVDEVHASDPYMTVLLERLLQAHLGCGGHALLLSATLGSSARARYLAVGQGSRSAPPAFQAACDAPYPALSDRLAMRAIASTIRPKSVTWSLRDLIDDPGAIAGLAIDAASAGAKVLIVRNTVPAAIAVFQAIEKLAPDLLFEVNGARTLHHSRFSREDRPLLDAAIQAQLGKKNRPSGPRIVIGTQTLEQSLDLDADLLITDLCPMDVLLQRIGRLHRHPPAQRPLAYRSPQAWILTPTNHDLSPLLKNSRHGLGPFRDGDGIYPDLRNVEATRRLILERPSITIPADNRILVESATHTDHLAAMERLGEDWARLGERFDGRASAKRTIGYQSGLEIDKAFDKQQPFPNEKEFDIATRLGARDRLLIFDSAPIGPFGSSFTHLPIRHFLISDEVAGDTQPIILTNDNGELLFSLGPAHFRYSRLGLEKIEP</sequence>
<dbReference type="Gene3D" id="1.10.3210.30">
    <property type="match status" value="1"/>
</dbReference>
<dbReference type="InterPro" id="IPR038257">
    <property type="entry name" value="CRISPR-assoc_Cas3_HD_sf"/>
</dbReference>
<dbReference type="OrthoDB" id="9810236at2"/>
<dbReference type="InterPro" id="IPR027417">
    <property type="entry name" value="P-loop_NTPase"/>
</dbReference>